<dbReference type="AlphaFoldDB" id="A0A7N4UYV8"/>
<evidence type="ECO:0000313" key="2">
    <source>
        <dbReference type="Proteomes" id="UP000007648"/>
    </source>
</evidence>
<dbReference type="Proteomes" id="UP000007648">
    <property type="component" value="Unassembled WGS sequence"/>
</dbReference>
<reference evidence="1 2" key="1">
    <citation type="journal article" date="2011" name="Proc. Natl. Acad. Sci. U.S.A.">
        <title>Genetic diversity and population structure of the endangered marsupial Sarcophilus harrisii (Tasmanian devil).</title>
        <authorList>
            <person name="Miller W."/>
            <person name="Hayes V.M."/>
            <person name="Ratan A."/>
            <person name="Petersen D.C."/>
            <person name="Wittekindt N.E."/>
            <person name="Miller J."/>
            <person name="Walenz B."/>
            <person name="Knight J."/>
            <person name="Qi J."/>
            <person name="Zhao F."/>
            <person name="Wang Q."/>
            <person name="Bedoya-Reina O.C."/>
            <person name="Katiyar N."/>
            <person name="Tomsho L.P."/>
            <person name="Kasson L.M."/>
            <person name="Hardie R.A."/>
            <person name="Woodbridge P."/>
            <person name="Tindall E.A."/>
            <person name="Bertelsen M.F."/>
            <person name="Dixon D."/>
            <person name="Pyecroft S."/>
            <person name="Helgen K.M."/>
            <person name="Lesk A.M."/>
            <person name="Pringle T.H."/>
            <person name="Patterson N."/>
            <person name="Zhang Y."/>
            <person name="Kreiss A."/>
            <person name="Woods G.M."/>
            <person name="Jones M.E."/>
            <person name="Schuster S.C."/>
        </authorList>
    </citation>
    <scope>NUCLEOTIDE SEQUENCE [LARGE SCALE GENOMIC DNA]</scope>
</reference>
<protein>
    <submittedName>
        <fullName evidence="1">Uncharacterized protein</fullName>
    </submittedName>
</protein>
<reference evidence="1" key="3">
    <citation type="submission" date="2025-09" db="UniProtKB">
        <authorList>
            <consortium name="Ensembl"/>
        </authorList>
    </citation>
    <scope>IDENTIFICATION</scope>
</reference>
<dbReference type="GeneTree" id="ENSGT00940000153064"/>
<evidence type="ECO:0000313" key="1">
    <source>
        <dbReference type="Ensembl" id="ENSSHAP00000026411.1"/>
    </source>
</evidence>
<reference evidence="1" key="2">
    <citation type="submission" date="2025-08" db="UniProtKB">
        <authorList>
            <consortium name="Ensembl"/>
        </authorList>
    </citation>
    <scope>IDENTIFICATION</scope>
</reference>
<sequence length="226" mass="26373">MIVYLSDLWSRKEFVSKEELELIIEHQIDHFDYIKLKSFCTNKTNADKIRRKAINWEIIFIFKGSDKGLISKIYRELTQISKNPSHSPIDKWSKDMNRQFSDEEIKAISSHVKRCFKSLLIKEMQIETTLRYHYTPLRLAKMTGKDKDKCWMGCGKSGTPIHCWWNCEWIQPFWRAIWNYVQKVIKLCTSFGSSSVSIGLISQRDLKGGKGTHMCTNVCGDPFCSG</sequence>
<proteinExistence type="predicted"/>
<dbReference type="Ensembl" id="ENSSHAT00000047775.1">
    <property type="protein sequence ID" value="ENSSHAP00000026411.1"/>
    <property type="gene ID" value="ENSSHAG00000022103.1"/>
</dbReference>
<name>A0A7N4UYV8_SARHA</name>
<keyword evidence="2" id="KW-1185">Reference proteome</keyword>
<dbReference type="InParanoid" id="A0A7N4UYV8"/>
<organism evidence="1 2">
    <name type="scientific">Sarcophilus harrisii</name>
    <name type="common">Tasmanian devil</name>
    <name type="synonym">Sarcophilus laniarius</name>
    <dbReference type="NCBI Taxonomy" id="9305"/>
    <lineage>
        <taxon>Eukaryota</taxon>
        <taxon>Metazoa</taxon>
        <taxon>Chordata</taxon>
        <taxon>Craniata</taxon>
        <taxon>Vertebrata</taxon>
        <taxon>Euteleostomi</taxon>
        <taxon>Mammalia</taxon>
        <taxon>Metatheria</taxon>
        <taxon>Dasyuromorphia</taxon>
        <taxon>Dasyuridae</taxon>
        <taxon>Sarcophilus</taxon>
    </lineage>
</organism>
<accession>A0A7N4UYV8</accession>